<evidence type="ECO:0000259" key="9">
    <source>
        <dbReference type="Pfam" id="PF10406"/>
    </source>
</evidence>
<keyword evidence="6" id="KW-0539">Nucleus</keyword>
<dbReference type="STRING" id="1149755.A0A2J6S359"/>
<evidence type="ECO:0000256" key="4">
    <source>
        <dbReference type="ARBA" id="ARBA00023015"/>
    </source>
</evidence>
<proteinExistence type="inferred from homology"/>
<evidence type="ECO:0000313" key="11">
    <source>
        <dbReference type="Proteomes" id="UP000235786"/>
    </source>
</evidence>
<evidence type="ECO:0000259" key="8">
    <source>
        <dbReference type="Pfam" id="PF07524"/>
    </source>
</evidence>
<dbReference type="CDD" id="cd00076">
    <property type="entry name" value="HFD_SF"/>
    <property type="match status" value="1"/>
</dbReference>
<accession>A0A2J6S359</accession>
<evidence type="ECO:0000256" key="5">
    <source>
        <dbReference type="ARBA" id="ARBA00023163"/>
    </source>
</evidence>
<dbReference type="Pfam" id="PF07524">
    <property type="entry name" value="Bromo_TP"/>
    <property type="match status" value="1"/>
</dbReference>
<evidence type="ECO:0000256" key="2">
    <source>
        <dbReference type="ARBA" id="ARBA00008767"/>
    </source>
</evidence>
<dbReference type="InterPro" id="IPR006565">
    <property type="entry name" value="BTP"/>
</dbReference>
<comment type="similarity">
    <text evidence="2">Belongs to the TAF8 family.</text>
</comment>
<dbReference type="OrthoDB" id="2193813at2759"/>
<feature type="domain" description="Transcription factor TFIID subunit 8 C-terminal" evidence="9">
    <location>
        <begin position="180"/>
        <end position="227"/>
    </location>
</feature>
<name>A0A2J6S359_HYAVF</name>
<keyword evidence="5" id="KW-0804">Transcription</keyword>
<feature type="region of interest" description="Disordered" evidence="7">
    <location>
        <begin position="157"/>
        <end position="207"/>
    </location>
</feature>
<dbReference type="InterPro" id="IPR009072">
    <property type="entry name" value="Histone-fold"/>
</dbReference>
<dbReference type="CDD" id="cd08049">
    <property type="entry name" value="TAF8"/>
    <property type="match status" value="1"/>
</dbReference>
<dbReference type="GO" id="GO:0005669">
    <property type="term" value="C:transcription factor TFIID complex"/>
    <property type="evidence" value="ECO:0007669"/>
    <property type="project" value="InterPro"/>
</dbReference>
<dbReference type="PANTHER" id="PTHR46469:SF1">
    <property type="entry name" value="TRANSCRIPTION INITIATION FACTOR TFIID SUBUNIT 8"/>
    <property type="match status" value="1"/>
</dbReference>
<evidence type="ECO:0000256" key="6">
    <source>
        <dbReference type="ARBA" id="ARBA00023242"/>
    </source>
</evidence>
<feature type="region of interest" description="Disordered" evidence="7">
    <location>
        <begin position="1"/>
        <end position="50"/>
    </location>
</feature>
<evidence type="ECO:0000313" key="10">
    <source>
        <dbReference type="EMBL" id="PMD45191.1"/>
    </source>
</evidence>
<dbReference type="Gene3D" id="1.10.20.10">
    <property type="entry name" value="Histone, subunit A"/>
    <property type="match status" value="1"/>
</dbReference>
<gene>
    <name evidence="10" type="ORF">L207DRAFT_578129</name>
</gene>
<sequence>MAPISLKRSTPSHSDDDNIDEPETKRRRFVETLPQTPPPEEDLSPVSSKRRMFDEDPHQLLLRSIALALEHVGFAAATPESLEALCAEVETYAAHFLSKVTSSMLNARRSLPTPLDFKYALEEFDLPVASIEPHLHPPIPQSKLLIQLEALPIEDLPTSSADEPLDPQLSGEKDKKDKAYIPEKFPSFPSQHTYKWTDQQSARETNPRKIREEAAKAARQAEEALRRWTKETKAGKEKDVKMIASKDPKSKERHKIWEQAMADPVLAKHLLMDEGARQEGDQSMIVNANSTFFRKGVAAKRKAPPILEL</sequence>
<dbReference type="InterPro" id="IPR037818">
    <property type="entry name" value="TAF8"/>
</dbReference>
<dbReference type="InterPro" id="IPR019473">
    <property type="entry name" value="TFIID_su8_C"/>
</dbReference>
<dbReference type="Pfam" id="PF10406">
    <property type="entry name" value="TAF8_C"/>
    <property type="match status" value="1"/>
</dbReference>
<dbReference type="EMBL" id="KZ613940">
    <property type="protein sequence ID" value="PMD45191.1"/>
    <property type="molecule type" value="Genomic_DNA"/>
</dbReference>
<feature type="compositionally biased region" description="Basic and acidic residues" evidence="7">
    <location>
        <begin position="171"/>
        <end position="181"/>
    </location>
</feature>
<keyword evidence="4" id="KW-0805">Transcription regulation</keyword>
<feature type="domain" description="Bromodomain associated" evidence="8">
    <location>
        <begin position="58"/>
        <end position="128"/>
    </location>
</feature>
<dbReference type="GO" id="GO:0006367">
    <property type="term" value="P:transcription initiation at RNA polymerase II promoter"/>
    <property type="evidence" value="ECO:0007669"/>
    <property type="project" value="TreeGrafter"/>
</dbReference>
<reference evidence="10 11" key="1">
    <citation type="submission" date="2016-04" db="EMBL/GenBank/DDBJ databases">
        <title>A degradative enzymes factory behind the ericoid mycorrhizal symbiosis.</title>
        <authorList>
            <consortium name="DOE Joint Genome Institute"/>
            <person name="Martino E."/>
            <person name="Morin E."/>
            <person name="Grelet G."/>
            <person name="Kuo A."/>
            <person name="Kohler A."/>
            <person name="Daghino S."/>
            <person name="Barry K."/>
            <person name="Choi C."/>
            <person name="Cichocki N."/>
            <person name="Clum A."/>
            <person name="Copeland A."/>
            <person name="Hainaut M."/>
            <person name="Haridas S."/>
            <person name="Labutti K."/>
            <person name="Lindquist E."/>
            <person name="Lipzen A."/>
            <person name="Khouja H.-R."/>
            <person name="Murat C."/>
            <person name="Ohm R."/>
            <person name="Olson A."/>
            <person name="Spatafora J."/>
            <person name="Veneault-Fourrey C."/>
            <person name="Henrissat B."/>
            <person name="Grigoriev I."/>
            <person name="Martin F."/>
            <person name="Perotto S."/>
        </authorList>
    </citation>
    <scope>NUCLEOTIDE SEQUENCE [LARGE SCALE GENOMIC DNA]</scope>
    <source>
        <strain evidence="10 11">F</strain>
    </source>
</reference>
<dbReference type="GO" id="GO:0046982">
    <property type="term" value="F:protein heterodimerization activity"/>
    <property type="evidence" value="ECO:0007669"/>
    <property type="project" value="InterPro"/>
</dbReference>
<dbReference type="Proteomes" id="UP000235786">
    <property type="component" value="Unassembled WGS sequence"/>
</dbReference>
<evidence type="ECO:0000256" key="7">
    <source>
        <dbReference type="SAM" id="MobiDB-lite"/>
    </source>
</evidence>
<feature type="compositionally biased region" description="Polar residues" evidence="7">
    <location>
        <begin position="188"/>
        <end position="204"/>
    </location>
</feature>
<protein>
    <recommendedName>
        <fullName evidence="3">Transcription initiation factor TFIID subunit 8</fullName>
    </recommendedName>
</protein>
<dbReference type="PANTHER" id="PTHR46469">
    <property type="entry name" value="TRANSCRIPTION INITIATION FACTOR TFIID SUBUNIT 8"/>
    <property type="match status" value="1"/>
</dbReference>
<comment type="subcellular location">
    <subcellularLocation>
        <location evidence="1">Nucleus</location>
    </subcellularLocation>
</comment>
<dbReference type="AlphaFoldDB" id="A0A2J6S359"/>
<keyword evidence="11" id="KW-1185">Reference proteome</keyword>
<organism evidence="10 11">
    <name type="scientific">Hyaloscypha variabilis (strain UAMH 11265 / GT02V1 / F)</name>
    <name type="common">Meliniomyces variabilis</name>
    <dbReference type="NCBI Taxonomy" id="1149755"/>
    <lineage>
        <taxon>Eukaryota</taxon>
        <taxon>Fungi</taxon>
        <taxon>Dikarya</taxon>
        <taxon>Ascomycota</taxon>
        <taxon>Pezizomycotina</taxon>
        <taxon>Leotiomycetes</taxon>
        <taxon>Helotiales</taxon>
        <taxon>Hyaloscyphaceae</taxon>
        <taxon>Hyaloscypha</taxon>
        <taxon>Hyaloscypha variabilis</taxon>
    </lineage>
</organism>
<evidence type="ECO:0000256" key="3">
    <source>
        <dbReference type="ARBA" id="ARBA00017307"/>
    </source>
</evidence>
<evidence type="ECO:0000256" key="1">
    <source>
        <dbReference type="ARBA" id="ARBA00004123"/>
    </source>
</evidence>